<keyword evidence="6" id="KW-0381">Hypersensitive response</keyword>
<dbReference type="InterPro" id="IPR027417">
    <property type="entry name" value="P-loop_NTPase"/>
</dbReference>
<feature type="domain" description="Disease resistance protein winged helix" evidence="12">
    <location>
        <begin position="385"/>
        <end position="456"/>
    </location>
</feature>
<dbReference type="AlphaFoldDB" id="A0AAW2PMW7"/>
<dbReference type="Gene3D" id="1.20.5.4130">
    <property type="match status" value="1"/>
</dbReference>
<dbReference type="GO" id="GO:0009626">
    <property type="term" value="P:plant-type hypersensitive response"/>
    <property type="evidence" value="ECO:0007669"/>
    <property type="project" value="UniProtKB-KW"/>
</dbReference>
<dbReference type="SUPFAM" id="SSF52540">
    <property type="entry name" value="P-loop containing nucleoside triphosphate hydrolases"/>
    <property type="match status" value="1"/>
</dbReference>
<comment type="caution">
    <text evidence="13">The sequence shown here is derived from an EMBL/GenBank/DDBJ whole genome shotgun (WGS) entry which is preliminary data.</text>
</comment>
<evidence type="ECO:0000259" key="12">
    <source>
        <dbReference type="Pfam" id="PF23559"/>
    </source>
</evidence>
<dbReference type="GO" id="GO:0043531">
    <property type="term" value="F:ADP binding"/>
    <property type="evidence" value="ECO:0007669"/>
    <property type="project" value="InterPro"/>
</dbReference>
<dbReference type="EMBL" id="JACGWJ010000017">
    <property type="protein sequence ID" value="KAL0356229.1"/>
    <property type="molecule type" value="Genomic_DNA"/>
</dbReference>
<gene>
    <name evidence="13" type="ORF">Sradi_4069800</name>
</gene>
<comment type="function">
    <text evidence="1">Confers resistance to late blight (Phytophthora infestans) races carrying the avirulence gene Avr1. Resistance proteins guard the plant against pathogens that contain an appropriate avirulence protein via an indirect interaction with this avirulence protein. That triggers a defense system including the hypersensitive response, which restricts the pathogen growth.</text>
</comment>
<dbReference type="InterPro" id="IPR002182">
    <property type="entry name" value="NB-ARC"/>
</dbReference>
<keyword evidence="9" id="KW-0611">Plant defense</keyword>
<dbReference type="PANTHER" id="PTHR23155">
    <property type="entry name" value="DISEASE RESISTANCE PROTEIN RP"/>
    <property type="match status" value="1"/>
</dbReference>
<dbReference type="InterPro" id="IPR036388">
    <property type="entry name" value="WH-like_DNA-bd_sf"/>
</dbReference>
<dbReference type="InterPro" id="IPR042197">
    <property type="entry name" value="Apaf_helical"/>
</dbReference>
<evidence type="ECO:0000259" key="11">
    <source>
        <dbReference type="Pfam" id="PF00931"/>
    </source>
</evidence>
<dbReference type="GO" id="GO:0051607">
    <property type="term" value="P:defense response to virus"/>
    <property type="evidence" value="ECO:0007669"/>
    <property type="project" value="UniProtKB-ARBA"/>
</dbReference>
<keyword evidence="4" id="KW-0963">Cytoplasm</keyword>
<reference evidence="13" key="1">
    <citation type="submission" date="2020-06" db="EMBL/GenBank/DDBJ databases">
        <authorList>
            <person name="Li T."/>
            <person name="Hu X."/>
            <person name="Zhang T."/>
            <person name="Song X."/>
            <person name="Zhang H."/>
            <person name="Dai N."/>
            <person name="Sheng W."/>
            <person name="Hou X."/>
            <person name="Wei L."/>
        </authorList>
    </citation>
    <scope>NUCLEOTIDE SEQUENCE</scope>
    <source>
        <strain evidence="13">G02</strain>
        <tissue evidence="13">Leaf</tissue>
    </source>
</reference>
<keyword evidence="5" id="KW-0433">Leucine-rich repeat</keyword>
<accession>A0AAW2PMW7</accession>
<sequence length="804" mass="91589">MAVAAYAALLSLTHVLDNIQHPVRGHRLHEKPRNRRSGKAIAVVAVEADDVIDLHVVDQLREGSQDESPHLVALSSFCQDIDKVIEKIDSIMKELRMVKLETSSDEQESSDVSYKFITSVENIVVGCDEQLEIIMAKLMRNESDLHILPIVGMGGLGKTTLAKLAFNHQSIVNHFDVRIWLTISEEYNARKILLGLLNDGKVQESSETFAELGDRLYKRLSGEKYLIVMDDLWSTKFWDDLKLFFPNNRNGSRIMVTTRLSDVVVSLGSKDSAYQMRFLPEQESWGLLCTNVFPQFDCPPELEAVGRSIAKSCRGHPLVILVISGLLRRGFVRSSNMTINSWKSIGRILDSVDRLNYDEAVLEILSLGYNYLPISIKPCFLYMGVFPEDHDIDVSELIKLWVGEGFIRPIGGKTLEEVANDNLEELAARKLILIHKRTGNGQFKVCSIHDLLRDLCLRESKKEQFFCVPKVQRINLLRGMGKMCLLCSDRFSLQEGMDVQVLDSLRSASVASGLVCKTCKNMYPDLTRLRLIKVFGQCCHEQHTKLRYINIRAPYFLETNAHCEVDFVSPATVHLLWNLQTLSIHSGTRLDPMVLPSKIWEMPQLRHIMVKLATLPDLSNTQDATILENLQTLSFIQNLRCTLKILEKIPNLKKLKDLLTGRIAFPRSLKKLTLSGCKLPWEDMKFIGFTLHNLEVLKLYNNAFKGPEWNPVEGQFRQLKVLSIWFSDLVWWRAKAVHFPDLKCLVLGYMTELGEIPSAFGEIRTLRSIHLNDCSDSVVNSAKQILEDQQNRRNEDFQVHVDED</sequence>
<evidence type="ECO:0000256" key="9">
    <source>
        <dbReference type="ARBA" id="ARBA00022821"/>
    </source>
</evidence>
<evidence type="ECO:0000256" key="1">
    <source>
        <dbReference type="ARBA" id="ARBA00002074"/>
    </source>
</evidence>
<dbReference type="Gene3D" id="3.80.10.10">
    <property type="entry name" value="Ribonuclease Inhibitor"/>
    <property type="match status" value="1"/>
</dbReference>
<dbReference type="PANTHER" id="PTHR23155:SF1152">
    <property type="entry name" value="AAA+ ATPASE DOMAIN-CONTAINING PROTEIN"/>
    <property type="match status" value="1"/>
</dbReference>
<dbReference type="FunFam" id="1.10.10.10:FF:000322">
    <property type="entry name" value="Probable disease resistance protein At1g63360"/>
    <property type="match status" value="1"/>
</dbReference>
<comment type="subcellular location">
    <subcellularLocation>
        <location evidence="2">Cytoplasm</location>
    </subcellularLocation>
</comment>
<dbReference type="InterPro" id="IPR032675">
    <property type="entry name" value="LRR_dom_sf"/>
</dbReference>
<dbReference type="Gene3D" id="1.10.10.10">
    <property type="entry name" value="Winged helix-like DNA-binding domain superfamily/Winged helix DNA-binding domain"/>
    <property type="match status" value="1"/>
</dbReference>
<evidence type="ECO:0000256" key="10">
    <source>
        <dbReference type="ARBA" id="ARBA00022840"/>
    </source>
</evidence>
<dbReference type="Pfam" id="PF00931">
    <property type="entry name" value="NB-ARC"/>
    <property type="match status" value="1"/>
</dbReference>
<evidence type="ECO:0000256" key="8">
    <source>
        <dbReference type="ARBA" id="ARBA00022741"/>
    </source>
</evidence>
<reference evidence="13" key="2">
    <citation type="journal article" date="2024" name="Plant">
        <title>Genomic evolution and insights into agronomic trait innovations of Sesamum species.</title>
        <authorList>
            <person name="Miao H."/>
            <person name="Wang L."/>
            <person name="Qu L."/>
            <person name="Liu H."/>
            <person name="Sun Y."/>
            <person name="Le M."/>
            <person name="Wang Q."/>
            <person name="Wei S."/>
            <person name="Zheng Y."/>
            <person name="Lin W."/>
            <person name="Duan Y."/>
            <person name="Cao H."/>
            <person name="Xiong S."/>
            <person name="Wang X."/>
            <person name="Wei L."/>
            <person name="Li C."/>
            <person name="Ma Q."/>
            <person name="Ju M."/>
            <person name="Zhao R."/>
            <person name="Li G."/>
            <person name="Mu C."/>
            <person name="Tian Q."/>
            <person name="Mei H."/>
            <person name="Zhang T."/>
            <person name="Gao T."/>
            <person name="Zhang H."/>
        </authorList>
    </citation>
    <scope>NUCLEOTIDE SEQUENCE</scope>
    <source>
        <strain evidence="13">G02</strain>
    </source>
</reference>
<evidence type="ECO:0000256" key="6">
    <source>
        <dbReference type="ARBA" id="ARBA00022667"/>
    </source>
</evidence>
<dbReference type="Gene3D" id="3.40.50.300">
    <property type="entry name" value="P-loop containing nucleotide triphosphate hydrolases"/>
    <property type="match status" value="1"/>
</dbReference>
<dbReference type="PRINTS" id="PR00364">
    <property type="entry name" value="DISEASERSIST"/>
</dbReference>
<dbReference type="FunFam" id="3.40.50.300:FF:001091">
    <property type="entry name" value="Probable disease resistance protein At1g61300"/>
    <property type="match status" value="1"/>
</dbReference>
<dbReference type="Gene3D" id="1.10.8.430">
    <property type="entry name" value="Helical domain of apoptotic protease-activating factors"/>
    <property type="match status" value="1"/>
</dbReference>
<evidence type="ECO:0000256" key="2">
    <source>
        <dbReference type="ARBA" id="ARBA00004496"/>
    </source>
</evidence>
<dbReference type="InterPro" id="IPR044974">
    <property type="entry name" value="Disease_R_plants"/>
</dbReference>
<comment type="similarity">
    <text evidence="3">Belongs to the disease resistance NB-LRR family.</text>
</comment>
<evidence type="ECO:0000256" key="4">
    <source>
        <dbReference type="ARBA" id="ARBA00022490"/>
    </source>
</evidence>
<evidence type="ECO:0000256" key="7">
    <source>
        <dbReference type="ARBA" id="ARBA00022737"/>
    </source>
</evidence>
<dbReference type="GO" id="GO:0005524">
    <property type="term" value="F:ATP binding"/>
    <property type="evidence" value="ECO:0007669"/>
    <property type="project" value="UniProtKB-KW"/>
</dbReference>
<keyword evidence="8" id="KW-0547">Nucleotide-binding</keyword>
<evidence type="ECO:0000313" key="13">
    <source>
        <dbReference type="EMBL" id="KAL0356229.1"/>
    </source>
</evidence>
<dbReference type="SUPFAM" id="SSF52047">
    <property type="entry name" value="RNI-like"/>
    <property type="match status" value="1"/>
</dbReference>
<dbReference type="InterPro" id="IPR058922">
    <property type="entry name" value="WHD_DRP"/>
</dbReference>
<evidence type="ECO:0000256" key="3">
    <source>
        <dbReference type="ARBA" id="ARBA00008894"/>
    </source>
</evidence>
<feature type="domain" description="NB-ARC" evidence="11">
    <location>
        <begin position="129"/>
        <end position="295"/>
    </location>
</feature>
<dbReference type="Pfam" id="PF23559">
    <property type="entry name" value="WHD_DRP"/>
    <property type="match status" value="1"/>
</dbReference>
<dbReference type="GO" id="GO:0005737">
    <property type="term" value="C:cytoplasm"/>
    <property type="evidence" value="ECO:0007669"/>
    <property type="project" value="UniProtKB-SubCell"/>
</dbReference>
<keyword evidence="10" id="KW-0067">ATP-binding</keyword>
<protein>
    <submittedName>
        <fullName evidence="13">Late blight resistance proteinR1B-8</fullName>
    </submittedName>
</protein>
<organism evidence="13">
    <name type="scientific">Sesamum radiatum</name>
    <name type="common">Black benniseed</name>
    <dbReference type="NCBI Taxonomy" id="300843"/>
    <lineage>
        <taxon>Eukaryota</taxon>
        <taxon>Viridiplantae</taxon>
        <taxon>Streptophyta</taxon>
        <taxon>Embryophyta</taxon>
        <taxon>Tracheophyta</taxon>
        <taxon>Spermatophyta</taxon>
        <taxon>Magnoliopsida</taxon>
        <taxon>eudicotyledons</taxon>
        <taxon>Gunneridae</taxon>
        <taxon>Pentapetalae</taxon>
        <taxon>asterids</taxon>
        <taxon>lamiids</taxon>
        <taxon>Lamiales</taxon>
        <taxon>Pedaliaceae</taxon>
        <taxon>Sesamum</taxon>
    </lineage>
</organism>
<keyword evidence="7" id="KW-0677">Repeat</keyword>
<proteinExistence type="inferred from homology"/>
<evidence type="ECO:0000256" key="5">
    <source>
        <dbReference type="ARBA" id="ARBA00022614"/>
    </source>
</evidence>
<name>A0AAW2PMW7_SESRA</name>